<evidence type="ECO:0000313" key="2">
    <source>
        <dbReference type="EMBL" id="KAA9039579.1"/>
    </source>
</evidence>
<dbReference type="AlphaFoldDB" id="A0A5J5IKP6"/>
<accession>A0A5J5IKP6</accession>
<comment type="caution">
    <text evidence="2">The sequence shown here is derived from an EMBL/GenBank/DDBJ whole genome shotgun (WGS) entry which is preliminary data.</text>
</comment>
<proteinExistence type="predicted"/>
<feature type="chain" id="PRO_5023831973" description="DUF3108 domain-containing protein" evidence="1">
    <location>
        <begin position="23"/>
        <end position="262"/>
    </location>
</feature>
<keyword evidence="1" id="KW-0732">Signal</keyword>
<protein>
    <recommendedName>
        <fullName evidence="4">DUF3108 domain-containing protein</fullName>
    </recommendedName>
</protein>
<dbReference type="EMBL" id="VYQF01000002">
    <property type="protein sequence ID" value="KAA9039579.1"/>
    <property type="molecule type" value="Genomic_DNA"/>
</dbReference>
<dbReference type="Proteomes" id="UP000326903">
    <property type="component" value="Unassembled WGS sequence"/>
</dbReference>
<dbReference type="RefSeq" id="WP_150414990.1">
    <property type="nucleotide sequence ID" value="NZ_VYQF01000002.1"/>
</dbReference>
<evidence type="ECO:0000256" key="1">
    <source>
        <dbReference type="SAM" id="SignalP"/>
    </source>
</evidence>
<sequence length="262" mass="29251">MKKKISVNLFYLLLLCFPPTKGSCQSKEDSIMIANSEKWNVNYKQGTFTLSQPGSDQTFTMNLIKLDSGKLKQKKKDSAEIEFSGSDGFDHSKFMTISKSRLYKLQAGTDENSTEALFAVANKSNQKRQTFLGKVLSKNDEGKNEVLSDSTTISGTIKRNNAATAWTFSLDNLSSNNMGNQQLPFIILPPPRGFLKSEKDSLFLVRPSFKADAVLINSNGEHIGAVKFKKRPFIIWVRKDIDNSLQDAIGVLFGVMIGMREK</sequence>
<feature type="signal peptide" evidence="1">
    <location>
        <begin position="1"/>
        <end position="22"/>
    </location>
</feature>
<name>A0A5J5IKP6_9BACT</name>
<organism evidence="2 3">
    <name type="scientific">Ginsengibacter hankyongi</name>
    <dbReference type="NCBI Taxonomy" id="2607284"/>
    <lineage>
        <taxon>Bacteria</taxon>
        <taxon>Pseudomonadati</taxon>
        <taxon>Bacteroidota</taxon>
        <taxon>Chitinophagia</taxon>
        <taxon>Chitinophagales</taxon>
        <taxon>Chitinophagaceae</taxon>
        <taxon>Ginsengibacter</taxon>
    </lineage>
</organism>
<keyword evidence="3" id="KW-1185">Reference proteome</keyword>
<evidence type="ECO:0000313" key="3">
    <source>
        <dbReference type="Proteomes" id="UP000326903"/>
    </source>
</evidence>
<gene>
    <name evidence="2" type="ORF">FW778_12255</name>
</gene>
<evidence type="ECO:0008006" key="4">
    <source>
        <dbReference type="Google" id="ProtNLM"/>
    </source>
</evidence>
<reference evidence="2 3" key="1">
    <citation type="submission" date="2019-09" db="EMBL/GenBank/DDBJ databases">
        <title>Draft genome sequence of Ginsengibacter sp. BR5-29.</title>
        <authorList>
            <person name="Im W.-T."/>
        </authorList>
    </citation>
    <scope>NUCLEOTIDE SEQUENCE [LARGE SCALE GENOMIC DNA]</scope>
    <source>
        <strain evidence="2 3">BR5-29</strain>
    </source>
</reference>